<reference evidence="2 3" key="1">
    <citation type="journal article" date="2012" name="Stand. Genomic Sci.">
        <title>Complete genome sequence of the sulfur compounds oxidizing chemolithoautotroph Sulfuricurvum kujiense type strain (YK-1(T)).</title>
        <authorList>
            <person name="Han C."/>
            <person name="Kotsyurbenko O."/>
            <person name="Chertkov O."/>
            <person name="Held B."/>
            <person name="Lapidus A."/>
            <person name="Nolan M."/>
            <person name="Lucas S."/>
            <person name="Hammon N."/>
            <person name="Deshpande S."/>
            <person name="Cheng J.F."/>
            <person name="Tapia R."/>
            <person name="Goodwin L.A."/>
            <person name="Pitluck S."/>
            <person name="Liolios K."/>
            <person name="Pagani I."/>
            <person name="Ivanova N."/>
            <person name="Mavromatis K."/>
            <person name="Mikhailova N."/>
            <person name="Pati A."/>
            <person name="Chen A."/>
            <person name="Palaniappan K."/>
            <person name="Land M."/>
            <person name="Hauser L."/>
            <person name="Chang Y.J."/>
            <person name="Jeffries C.D."/>
            <person name="Brambilla E.M."/>
            <person name="Rohde M."/>
            <person name="Spring S."/>
            <person name="Sikorski J."/>
            <person name="Goker M."/>
            <person name="Woyke T."/>
            <person name="Bristow J."/>
            <person name="Eisen J.A."/>
            <person name="Markowitz V."/>
            <person name="Hugenholtz P."/>
            <person name="Kyrpides N.C."/>
            <person name="Klenk H.P."/>
            <person name="Detter J.C."/>
        </authorList>
    </citation>
    <scope>NUCLEOTIDE SEQUENCE [LARGE SCALE GENOMIC DNA]</scope>
    <source>
        <strain evidence="3">ATCC BAA-921 / DSM 16994 / JCM 11577 / YK-1</strain>
    </source>
</reference>
<gene>
    <name evidence="2" type="ordered locus">Sulku_1405</name>
</gene>
<dbReference type="eggNOG" id="COG3706">
    <property type="taxonomic scope" value="Bacteria"/>
</dbReference>
<dbReference type="GO" id="GO:0035438">
    <property type="term" value="F:cyclic-di-GMP binding"/>
    <property type="evidence" value="ECO:0007669"/>
    <property type="project" value="InterPro"/>
</dbReference>
<organism evidence="2 3">
    <name type="scientific">Sulfuricurvum kujiense (strain ATCC BAA-921 / DSM 16994 / JCM 11577 / YK-1)</name>
    <dbReference type="NCBI Taxonomy" id="709032"/>
    <lineage>
        <taxon>Bacteria</taxon>
        <taxon>Pseudomonadati</taxon>
        <taxon>Campylobacterota</taxon>
        <taxon>Epsilonproteobacteria</taxon>
        <taxon>Campylobacterales</taxon>
        <taxon>Sulfurimonadaceae</taxon>
        <taxon>Sulfuricurvum</taxon>
    </lineage>
</organism>
<protein>
    <submittedName>
        <fullName evidence="2">Type IV pilus assembly PilZ</fullName>
    </submittedName>
</protein>
<accession>E4TYS6</accession>
<dbReference type="KEGG" id="sku:Sulku_1405"/>
<dbReference type="EMBL" id="CP002355">
    <property type="protein sequence ID" value="ADR34067.1"/>
    <property type="molecule type" value="Genomic_DNA"/>
</dbReference>
<proteinExistence type="predicted"/>
<dbReference type="RefSeq" id="WP_013460264.1">
    <property type="nucleotide sequence ID" value="NC_014762.1"/>
</dbReference>
<dbReference type="Proteomes" id="UP000008721">
    <property type="component" value="Chromosome"/>
</dbReference>
<keyword evidence="3" id="KW-1185">Reference proteome</keyword>
<feature type="domain" description="PilZ" evidence="1">
    <location>
        <begin position="505"/>
        <end position="612"/>
    </location>
</feature>
<dbReference type="AlphaFoldDB" id="E4TYS6"/>
<sequence>MSIQKIAKYAKHFDLLIVHEEGFVLPFQEYAEDVFRTVSLKSPEKIISETSPTSCHLLIACGSYEFFKKPSLKNAVSLLNPLETIILTPDYSNINLYKIALYFRVANVSFVPSNEEEFVKTMMAVFSTLVKKHNESIVNNYERMISEFSTNLFWIHKQAKAVYVNEAFKRKFGIKNLDELNHYFHDKDMADMFKSSGIAQKIISKEDTEGEIKEYLVTNQPLNDGEYLVSMAPLLVPLKNEKQLHNRMGFIELLKDAFVIHKGENEAIPIIIMHIENSDKIIEMHDENIFNDLCKEMIELAQVHFKDDIEIAQWNKHIYTLIASRASLDELKKSLEKFHQNLKLEASVDGASLVIDSFIIDMHGVELNKAIGIIDHIKHKQLLSRDLAHLVHFEISASPQESVDEQEHALHYLEKMIMSKTPVKVLNFYKGIRISTAAQIVKISNETVYLSIEKIQGYAMKLEQHVVIQGTNIPFDILASVKIVDVAKKIAVLSNFEPLEASGNNRQYIRIQSDHRMHVTIATAKSVISGTILDISIKSIACKLSVSKVPLKLDSKVNLQFNLPLERFEGGMVTMVIAGKIQYIQEGDEFTKVVVELMLAEPYESYLIEYIYARQQALVNEIKTIANKL</sequence>
<evidence type="ECO:0000259" key="1">
    <source>
        <dbReference type="Pfam" id="PF07238"/>
    </source>
</evidence>
<dbReference type="InterPro" id="IPR009875">
    <property type="entry name" value="PilZ_domain"/>
</dbReference>
<dbReference type="Pfam" id="PF07238">
    <property type="entry name" value="PilZ"/>
    <property type="match status" value="1"/>
</dbReference>
<evidence type="ECO:0000313" key="2">
    <source>
        <dbReference type="EMBL" id="ADR34067.1"/>
    </source>
</evidence>
<evidence type="ECO:0000313" key="3">
    <source>
        <dbReference type="Proteomes" id="UP000008721"/>
    </source>
</evidence>
<dbReference type="HOGENOM" id="CLU_434699_0_0_7"/>
<name>E4TYS6_SULKY</name>
<dbReference type="OrthoDB" id="5332664at2"/>
<dbReference type="STRING" id="709032.Sulku_1405"/>